<dbReference type="PROSITE" id="PS51257">
    <property type="entry name" value="PROKAR_LIPOPROTEIN"/>
    <property type="match status" value="1"/>
</dbReference>
<feature type="signal peptide" evidence="1">
    <location>
        <begin position="1"/>
        <end position="21"/>
    </location>
</feature>
<comment type="caution">
    <text evidence="2">The sequence shown here is derived from an EMBL/GenBank/DDBJ whole genome shotgun (WGS) entry which is preliminary data.</text>
</comment>
<dbReference type="Pfam" id="PF14121">
    <property type="entry name" value="Porin_10"/>
    <property type="match status" value="1"/>
</dbReference>
<dbReference type="Proteomes" id="UP000007364">
    <property type="component" value="Unassembled WGS sequence"/>
</dbReference>
<keyword evidence="1" id="KW-0732">Signal</keyword>
<accession>K2PWR9</accession>
<dbReference type="EMBL" id="AMSG01000004">
    <property type="protein sequence ID" value="EKF55914.1"/>
    <property type="molecule type" value="Genomic_DNA"/>
</dbReference>
<dbReference type="eggNOG" id="COG4206">
    <property type="taxonomic scope" value="Bacteria"/>
</dbReference>
<evidence type="ECO:0000313" key="3">
    <source>
        <dbReference type="Proteomes" id="UP000007364"/>
    </source>
</evidence>
<evidence type="ECO:0008006" key="4">
    <source>
        <dbReference type="Google" id="ProtNLM"/>
    </source>
</evidence>
<organism evidence="2 3">
    <name type="scientific">Galbibacter marinus</name>
    <dbReference type="NCBI Taxonomy" id="555500"/>
    <lineage>
        <taxon>Bacteria</taxon>
        <taxon>Pseudomonadati</taxon>
        <taxon>Bacteroidota</taxon>
        <taxon>Flavobacteriia</taxon>
        <taxon>Flavobacteriales</taxon>
        <taxon>Flavobacteriaceae</taxon>
        <taxon>Galbibacter</taxon>
    </lineage>
</organism>
<dbReference type="RefSeq" id="WP_008990904.1">
    <property type="nucleotide sequence ID" value="NZ_AMSG01000004.1"/>
</dbReference>
<sequence>MKYFNSLFIVYFLLGSCFTYAQDEDLVREVNDTTLVSSKDPKSPKKDGEKFPITDYKIISYQRDTTNFDTTLTVYKQYKYNYLRKDNFELLRFNNIGQTYNRLGVSTEDNSMYPRLGAEGKHFNYMEVEDINYYRVPTPTTELMYKTVMEQGHILDAMITVNTSPQLNMSIAYKGMRSLGKYQHLLSSSGNFRFTTSYHTKDKKYFMRLHYAGQDILNQENGGLLVPEQFSSGDEEFIDRSRIDVKFEDAENFLLGKRYFLDHEYFIFKQQDSLKNYGLSVGHQLTYETKSYEFRQEAANAYFGESYQTSKLHDKSKLRTFNNLLSLNYQNKIIGKASFLANSYKYNYFFNSIVVGPESTITNQLRDNEIALGGRWEKTIGGFSLKGSLMQNIVGEMGGTQLNAQMGYQLTDAIRLDASLHASTRMPNFNFLLYQSDYKGFNWQNTDDFEKQKLSTISGKLTHQKWGSLEVSYTVRDGYAYFREHATYDTIQGVDTQQLATAEQFNGSINSIKVKFQNDIHFLRNLGLANTVMYQNVSQSENILNVPQFTTRQSLYYSNHLFQKALYLQTGIEAKYFTKYYMNSYSPVLGELLIQDREEFGGYPMLDFFINAKVQRTRIYLKAEHLNSLFGEKEYYSAPFNPYRDFIIRFGVVWNFFT</sequence>
<reference evidence="2 3" key="1">
    <citation type="journal article" date="2012" name="J. Bacteriol.">
        <title>Genome Sequence of Galbibacter marinum Type Strain ck-I2-15.</title>
        <authorList>
            <person name="Lai Q."/>
            <person name="Li C."/>
            <person name="Shao Z."/>
        </authorList>
    </citation>
    <scope>NUCLEOTIDE SEQUENCE [LARGE SCALE GENOMIC DNA]</scope>
    <source>
        <strain evidence="3">ck-I2-15</strain>
    </source>
</reference>
<gene>
    <name evidence="2" type="ORF">I215_05160</name>
</gene>
<evidence type="ECO:0000256" key="1">
    <source>
        <dbReference type="SAM" id="SignalP"/>
    </source>
</evidence>
<feature type="chain" id="PRO_5003866630" description="Porin" evidence="1">
    <location>
        <begin position="22"/>
        <end position="658"/>
    </location>
</feature>
<keyword evidence="3" id="KW-1185">Reference proteome</keyword>
<dbReference type="AlphaFoldDB" id="K2PWR9"/>
<dbReference type="InterPro" id="IPR025631">
    <property type="entry name" value="Porin_10"/>
</dbReference>
<name>K2PWR9_9FLAO</name>
<protein>
    <recommendedName>
        <fullName evidence="4">Porin</fullName>
    </recommendedName>
</protein>
<dbReference type="STRING" id="555500.I215_05160"/>
<dbReference type="OrthoDB" id="9812454at2"/>
<proteinExistence type="predicted"/>
<evidence type="ECO:0000313" key="2">
    <source>
        <dbReference type="EMBL" id="EKF55914.1"/>
    </source>
</evidence>
<dbReference type="PATRIC" id="fig|555500.3.peg.1066"/>